<feature type="compositionally biased region" description="Low complexity" evidence="1">
    <location>
        <begin position="227"/>
        <end position="248"/>
    </location>
</feature>
<dbReference type="InterPro" id="IPR051647">
    <property type="entry name" value="Mediator_comp_sub12"/>
</dbReference>
<feature type="compositionally biased region" description="Low complexity" evidence="1">
    <location>
        <begin position="460"/>
        <end position="477"/>
    </location>
</feature>
<feature type="transmembrane region" description="Helical" evidence="2">
    <location>
        <begin position="7"/>
        <end position="26"/>
    </location>
</feature>
<feature type="compositionally biased region" description="Basic and acidic residues" evidence="1">
    <location>
        <begin position="185"/>
        <end position="196"/>
    </location>
</feature>
<dbReference type="Proteomes" id="UP000095751">
    <property type="component" value="Unassembled WGS sequence"/>
</dbReference>
<keyword evidence="2" id="KW-0812">Transmembrane</keyword>
<evidence type="ECO:0000256" key="2">
    <source>
        <dbReference type="SAM" id="Phobius"/>
    </source>
</evidence>
<gene>
    <name evidence="3" type="ORF">FRACYDRAFT_233459</name>
</gene>
<proteinExistence type="predicted"/>
<dbReference type="OrthoDB" id="10660852at2759"/>
<dbReference type="PANTHER" id="PTHR46007:SF12">
    <property type="entry name" value="C2H2-TYPE DOMAIN-CONTAINING PROTEIN-RELATED"/>
    <property type="match status" value="1"/>
</dbReference>
<accession>A0A1E7FYR9</accession>
<feature type="region of interest" description="Disordered" evidence="1">
    <location>
        <begin position="37"/>
        <end position="61"/>
    </location>
</feature>
<evidence type="ECO:0000313" key="3">
    <source>
        <dbReference type="EMBL" id="OEU23286.1"/>
    </source>
</evidence>
<feature type="region of interest" description="Disordered" evidence="1">
    <location>
        <begin position="121"/>
        <end position="142"/>
    </location>
</feature>
<dbReference type="InParanoid" id="A0A1E7FYR9"/>
<dbReference type="GO" id="GO:0016592">
    <property type="term" value="C:mediator complex"/>
    <property type="evidence" value="ECO:0007669"/>
    <property type="project" value="TreeGrafter"/>
</dbReference>
<dbReference type="EMBL" id="KV784353">
    <property type="protein sequence ID" value="OEU23286.1"/>
    <property type="molecule type" value="Genomic_DNA"/>
</dbReference>
<name>A0A1E7FYR9_9STRA</name>
<reference evidence="3 4" key="1">
    <citation type="submission" date="2016-09" db="EMBL/GenBank/DDBJ databases">
        <title>Extensive genetic diversity and differential bi-allelic expression allows diatom success in the polar Southern Ocean.</title>
        <authorList>
            <consortium name="DOE Joint Genome Institute"/>
            <person name="Mock T."/>
            <person name="Otillar R.P."/>
            <person name="Strauss J."/>
            <person name="Dupont C."/>
            <person name="Frickenhaus S."/>
            <person name="Maumus F."/>
            <person name="Mcmullan M."/>
            <person name="Sanges R."/>
            <person name="Schmutz J."/>
            <person name="Toseland A."/>
            <person name="Valas R."/>
            <person name="Veluchamy A."/>
            <person name="Ward B.J."/>
            <person name="Allen A."/>
            <person name="Barry K."/>
            <person name="Falciatore A."/>
            <person name="Ferrante M."/>
            <person name="Fortunato A.E."/>
            <person name="Gloeckner G."/>
            <person name="Gruber A."/>
            <person name="Hipkin R."/>
            <person name="Janech M."/>
            <person name="Kroth P."/>
            <person name="Leese F."/>
            <person name="Lindquist E."/>
            <person name="Lyon B.R."/>
            <person name="Martin J."/>
            <person name="Mayer C."/>
            <person name="Parker M."/>
            <person name="Quesneville H."/>
            <person name="Raymond J."/>
            <person name="Uhlig C."/>
            <person name="Valentin K.U."/>
            <person name="Worden A.Z."/>
            <person name="Armbrust E.V."/>
            <person name="Bowler C."/>
            <person name="Green B."/>
            <person name="Moulton V."/>
            <person name="Van Oosterhout C."/>
            <person name="Grigoriev I."/>
        </authorList>
    </citation>
    <scope>NUCLEOTIDE SEQUENCE [LARGE SCALE GENOMIC DNA]</scope>
    <source>
        <strain evidence="3 4">CCMP1102</strain>
    </source>
</reference>
<feature type="compositionally biased region" description="Basic and acidic residues" evidence="1">
    <location>
        <begin position="427"/>
        <end position="452"/>
    </location>
</feature>
<evidence type="ECO:0000256" key="1">
    <source>
        <dbReference type="SAM" id="MobiDB-lite"/>
    </source>
</evidence>
<keyword evidence="4" id="KW-1185">Reference proteome</keyword>
<dbReference type="PANTHER" id="PTHR46007">
    <property type="entry name" value="MEDIATOR OF RNA POLYMERASE II TRANSCRIPTION SUBUNIT 12"/>
    <property type="match status" value="1"/>
</dbReference>
<protein>
    <submittedName>
        <fullName evidence="3">Uncharacterized protein</fullName>
    </submittedName>
</protein>
<evidence type="ECO:0000313" key="4">
    <source>
        <dbReference type="Proteomes" id="UP000095751"/>
    </source>
</evidence>
<sequence length="477" mass="56556">MTTKTKIIFTFLTAIFVAIGSNIILFRRVAIKSSSSESSSERIPQQQQNQNQNQKQQSQRQEQLIVFPLQPPYYIVQHGSVRSGSTFQSQLLMAIIELKSKQEQQQHDVVLKPNYYMNSLDPNYRSKTNKEKTKGSPNSENYLGTNYFQTAIRHGFVVKTHKLSWVQKLLTTFTNMTTTTNMTINDDHEHDNEQHQQHQQQHKSRHRRRQVAIFVSREAEDDDDISSSKNTTNTTTSENKDSSSYSSSTSNNIVLIQTYKDLLNCSLCTIDLYQDIFDLSADEIIFLKNYMSKYEILRRCCGYQMSKYERLRLHGCNVTQYQQQNQTHHYDYPWCENYNLTKIELDFTFNSQNIKYHSGELERKINWNQPGDCAYYRNEIQYNNKDFNGRPWNKNIYGCDMNIIDSSKSQNKIRKTKRKEQNIFEKEQRELDRDSAREQRELDRGTKLERLKKQTFQKNQQRQHQQQQLLLLQQQQQ</sequence>
<dbReference type="GO" id="GO:0003713">
    <property type="term" value="F:transcription coactivator activity"/>
    <property type="evidence" value="ECO:0007669"/>
    <property type="project" value="TreeGrafter"/>
</dbReference>
<keyword evidence="2" id="KW-0472">Membrane</keyword>
<dbReference type="AlphaFoldDB" id="A0A1E7FYR9"/>
<feature type="compositionally biased region" description="Basic residues" evidence="1">
    <location>
        <begin position="200"/>
        <end position="210"/>
    </location>
</feature>
<feature type="region of interest" description="Disordered" evidence="1">
    <location>
        <begin position="427"/>
        <end position="477"/>
    </location>
</feature>
<organism evidence="3 4">
    <name type="scientific">Fragilariopsis cylindrus CCMP1102</name>
    <dbReference type="NCBI Taxonomy" id="635003"/>
    <lineage>
        <taxon>Eukaryota</taxon>
        <taxon>Sar</taxon>
        <taxon>Stramenopiles</taxon>
        <taxon>Ochrophyta</taxon>
        <taxon>Bacillariophyta</taxon>
        <taxon>Bacillariophyceae</taxon>
        <taxon>Bacillariophycidae</taxon>
        <taxon>Bacillariales</taxon>
        <taxon>Bacillariaceae</taxon>
        <taxon>Fragilariopsis</taxon>
    </lineage>
</organism>
<feature type="region of interest" description="Disordered" evidence="1">
    <location>
        <begin position="181"/>
        <end position="248"/>
    </location>
</feature>
<dbReference type="GO" id="GO:0045944">
    <property type="term" value="P:positive regulation of transcription by RNA polymerase II"/>
    <property type="evidence" value="ECO:0007669"/>
    <property type="project" value="TreeGrafter"/>
</dbReference>
<dbReference type="KEGG" id="fcy:FRACYDRAFT_233459"/>
<keyword evidence="2" id="KW-1133">Transmembrane helix</keyword>
<feature type="compositionally biased region" description="Low complexity" evidence="1">
    <location>
        <begin position="45"/>
        <end position="61"/>
    </location>
</feature>